<gene>
    <name evidence="3" type="ORF">EQG63_01470</name>
</gene>
<organism evidence="3 4">
    <name type="scientific">Flavobacterium amnicola</name>
    <dbReference type="NCBI Taxonomy" id="2506422"/>
    <lineage>
        <taxon>Bacteria</taxon>
        <taxon>Pseudomonadati</taxon>
        <taxon>Bacteroidota</taxon>
        <taxon>Flavobacteriia</taxon>
        <taxon>Flavobacteriales</taxon>
        <taxon>Flavobacteriaceae</taxon>
        <taxon>Flavobacterium</taxon>
    </lineage>
</organism>
<dbReference type="PANTHER" id="PTHR28008">
    <property type="entry name" value="DOMAIN PROTEIN, PUTATIVE (AFU_ORTHOLOGUE AFUA_3G10980)-RELATED"/>
    <property type="match status" value="1"/>
</dbReference>
<keyword evidence="4" id="KW-1185">Reference proteome</keyword>
<dbReference type="Proteomes" id="UP000290283">
    <property type="component" value="Unassembled WGS sequence"/>
</dbReference>
<feature type="transmembrane region" description="Helical" evidence="1">
    <location>
        <begin position="72"/>
        <end position="91"/>
    </location>
</feature>
<feature type="transmembrane region" description="Helical" evidence="1">
    <location>
        <begin position="12"/>
        <end position="29"/>
    </location>
</feature>
<feature type="transmembrane region" description="Helical" evidence="1">
    <location>
        <begin position="103"/>
        <end position="124"/>
    </location>
</feature>
<dbReference type="AlphaFoldDB" id="A0A4Q1K7T1"/>
<evidence type="ECO:0000313" key="4">
    <source>
        <dbReference type="Proteomes" id="UP000290283"/>
    </source>
</evidence>
<dbReference type="InterPro" id="IPR006976">
    <property type="entry name" value="VanZ-like"/>
</dbReference>
<evidence type="ECO:0000259" key="2">
    <source>
        <dbReference type="Pfam" id="PF04892"/>
    </source>
</evidence>
<name>A0A4Q1K7T1_9FLAO</name>
<keyword evidence="1" id="KW-0472">Membrane</keyword>
<evidence type="ECO:0000256" key="1">
    <source>
        <dbReference type="SAM" id="Phobius"/>
    </source>
</evidence>
<accession>A0A4Q1K7T1</accession>
<comment type="caution">
    <text evidence="3">The sequence shown here is derived from an EMBL/GenBank/DDBJ whole genome shotgun (WGS) entry which is preliminary data.</text>
</comment>
<evidence type="ECO:0000313" key="3">
    <source>
        <dbReference type="EMBL" id="RXR20629.1"/>
    </source>
</evidence>
<dbReference type="NCBIfam" id="NF037970">
    <property type="entry name" value="vanZ_1"/>
    <property type="match status" value="1"/>
</dbReference>
<dbReference type="OrthoDB" id="5472246at2"/>
<proteinExistence type="predicted"/>
<dbReference type="Pfam" id="PF04892">
    <property type="entry name" value="VanZ"/>
    <property type="match status" value="1"/>
</dbReference>
<keyword evidence="1" id="KW-0812">Transmembrane</keyword>
<sequence length="130" mass="15392">MIIKTLSEPNKKSFWIASFWTLLILFLSFKNPSNIPNIDIPNIDKVVHFMFYFVFVFLWYRYLYFLKKTKTIYVFILVVIAILLGILIEFGQECFTLTRQADFFDVVANSLGSIVGVFMSFILMNKERFK</sequence>
<dbReference type="EMBL" id="SBKO01000001">
    <property type="protein sequence ID" value="RXR20629.1"/>
    <property type="molecule type" value="Genomic_DNA"/>
</dbReference>
<dbReference type="PANTHER" id="PTHR28008:SF1">
    <property type="entry name" value="DOMAIN PROTEIN, PUTATIVE (AFU_ORTHOLOGUE AFUA_3G10980)-RELATED"/>
    <property type="match status" value="1"/>
</dbReference>
<protein>
    <recommendedName>
        <fullName evidence="2">VanZ-like domain-containing protein</fullName>
    </recommendedName>
</protein>
<feature type="transmembrane region" description="Helical" evidence="1">
    <location>
        <begin position="49"/>
        <end position="65"/>
    </location>
</feature>
<feature type="domain" description="VanZ-like" evidence="2">
    <location>
        <begin position="21"/>
        <end position="122"/>
    </location>
</feature>
<reference evidence="4" key="1">
    <citation type="submission" date="2019-01" db="EMBL/GenBank/DDBJ databases">
        <title>Cytophagaceae bacterium strain CAR-16.</title>
        <authorList>
            <person name="Chen W.-M."/>
        </authorList>
    </citation>
    <scope>NUCLEOTIDE SEQUENCE [LARGE SCALE GENOMIC DNA]</scope>
    <source>
        <strain evidence="4">LLJ-11</strain>
    </source>
</reference>
<keyword evidence="1" id="KW-1133">Transmembrane helix</keyword>